<dbReference type="AlphaFoldDB" id="A0A1B2DBX3"/>
<accession>A0A1B2DBX3</accession>
<dbReference type="EMBL" id="CP016808">
    <property type="protein sequence ID" value="ANY65213.1"/>
    <property type="molecule type" value="Genomic_DNA"/>
</dbReference>
<evidence type="ECO:0000313" key="1">
    <source>
        <dbReference type="EMBL" id="ANY65213.1"/>
    </source>
</evidence>
<reference evidence="1" key="1">
    <citation type="submission" date="2016-08" db="EMBL/GenBank/DDBJ databases">
        <title>Complete Genome Seqeunce of Paenibacillus sp. BIHB 4019 from tea rhizoplane.</title>
        <authorList>
            <person name="Thakur R."/>
            <person name="Swarnkar M.K."/>
            <person name="Gulati A."/>
        </authorList>
    </citation>
    <scope>NUCLEOTIDE SEQUENCE [LARGE SCALE GENOMIC DNA]</scope>
    <source>
        <strain evidence="1">BIHB4019</strain>
    </source>
</reference>
<gene>
    <name evidence="1" type="ORF">BBD42_01005</name>
</gene>
<protein>
    <submittedName>
        <fullName evidence="1">Uncharacterized protein</fullName>
    </submittedName>
</protein>
<dbReference type="RefSeq" id="WP_099516625.1">
    <property type="nucleotide sequence ID" value="NZ_CP016808.1"/>
</dbReference>
<name>A0A1B2DBX3_9BACL</name>
<sequence>MKTLKEFYAEQIAEIAWFSKCGEGADFTLHYEYSCLNNWREAEKSLNSRWDNFKLEIRNGLTVALHKEHLEAYRQWNSITLEAKKLLKNGVLNDISLYAKNNHLNESVYESVEWDLLAAMMEHAYSPYIMPGFYTRLLNVYQSGHIPCGWKGKWPEGQLLVF</sequence>
<proteinExistence type="predicted"/>
<organism evidence="1">
    <name type="scientific">Paenibacillus sp. BIHB 4019</name>
    <dbReference type="NCBI Taxonomy" id="1870819"/>
    <lineage>
        <taxon>Bacteria</taxon>
        <taxon>Bacillati</taxon>
        <taxon>Bacillota</taxon>
        <taxon>Bacilli</taxon>
        <taxon>Bacillales</taxon>
        <taxon>Paenibacillaceae</taxon>
        <taxon>Paenibacillus</taxon>
    </lineage>
</organism>